<dbReference type="EMBL" id="PGCJ01001098">
    <property type="protein sequence ID" value="PLW09571.1"/>
    <property type="molecule type" value="Genomic_DNA"/>
</dbReference>
<dbReference type="AlphaFoldDB" id="A0A2N5S8K3"/>
<name>A0A2N5S8K3_9BASI</name>
<proteinExistence type="predicted"/>
<accession>A0A2N5S8K3</accession>
<dbReference type="Proteomes" id="UP000235388">
    <property type="component" value="Unassembled WGS sequence"/>
</dbReference>
<comment type="caution">
    <text evidence="2">The sequence shown here is derived from an EMBL/GenBank/DDBJ whole genome shotgun (WGS) entry which is preliminary data.</text>
</comment>
<keyword evidence="3" id="KW-1185">Reference proteome</keyword>
<evidence type="ECO:0000313" key="3">
    <source>
        <dbReference type="Proteomes" id="UP000235388"/>
    </source>
</evidence>
<reference evidence="2 3" key="1">
    <citation type="submission" date="2017-11" db="EMBL/GenBank/DDBJ databases">
        <title>De novo assembly and phasing of dikaryotic genomes from two isolates of Puccinia coronata f. sp. avenae, the causal agent of oat crown rust.</title>
        <authorList>
            <person name="Miller M.E."/>
            <person name="Zhang Y."/>
            <person name="Omidvar V."/>
            <person name="Sperschneider J."/>
            <person name="Schwessinger B."/>
            <person name="Raley C."/>
            <person name="Palmer J.M."/>
            <person name="Garnica D."/>
            <person name="Upadhyaya N."/>
            <person name="Rathjen J."/>
            <person name="Taylor J.M."/>
            <person name="Park R.F."/>
            <person name="Dodds P.N."/>
            <person name="Hirsch C.D."/>
            <person name="Kianian S.F."/>
            <person name="Figueroa M."/>
        </authorList>
    </citation>
    <scope>NUCLEOTIDE SEQUENCE [LARGE SCALE GENOMIC DNA]</scope>
    <source>
        <strain evidence="2">12NC29</strain>
    </source>
</reference>
<sequence length="133" mass="14641">MLSSLSLPTWSWTYSAARAIVFGESNQRLSVEESPGPPSRVQLPTRAQGSHRGREPSTPHKTPLRRKPQKDLCLQEDGGAMESVGRVIRSPLGMADLPVGQGSSPADCPARQCRQAGYRYIALHRLPRCNCFQ</sequence>
<gene>
    <name evidence="2" type="ORF">PCANC_23621</name>
</gene>
<organism evidence="2 3">
    <name type="scientific">Puccinia coronata f. sp. avenae</name>
    <dbReference type="NCBI Taxonomy" id="200324"/>
    <lineage>
        <taxon>Eukaryota</taxon>
        <taxon>Fungi</taxon>
        <taxon>Dikarya</taxon>
        <taxon>Basidiomycota</taxon>
        <taxon>Pucciniomycotina</taxon>
        <taxon>Pucciniomycetes</taxon>
        <taxon>Pucciniales</taxon>
        <taxon>Pucciniaceae</taxon>
        <taxon>Puccinia</taxon>
    </lineage>
</organism>
<evidence type="ECO:0000313" key="2">
    <source>
        <dbReference type="EMBL" id="PLW09571.1"/>
    </source>
</evidence>
<protein>
    <submittedName>
        <fullName evidence="2">Uncharacterized protein</fullName>
    </submittedName>
</protein>
<evidence type="ECO:0000256" key="1">
    <source>
        <dbReference type="SAM" id="MobiDB-lite"/>
    </source>
</evidence>
<feature type="region of interest" description="Disordered" evidence="1">
    <location>
        <begin position="27"/>
        <end position="69"/>
    </location>
</feature>